<dbReference type="Proteomes" id="UP000076858">
    <property type="component" value="Unassembled WGS sequence"/>
</dbReference>
<keyword evidence="1" id="KW-0472">Membrane</keyword>
<keyword evidence="1" id="KW-1133">Transmembrane helix</keyword>
<evidence type="ECO:0000313" key="2">
    <source>
        <dbReference type="EMBL" id="KZS08786.1"/>
    </source>
</evidence>
<proteinExistence type="predicted"/>
<keyword evidence="1" id="KW-0812">Transmembrane</keyword>
<comment type="caution">
    <text evidence="2">The sequence shown here is derived from an EMBL/GenBank/DDBJ whole genome shotgun (WGS) entry which is preliminary data.</text>
</comment>
<dbReference type="AlphaFoldDB" id="A0A164RMN1"/>
<gene>
    <name evidence="2" type="ORF">APZ42_027491</name>
</gene>
<keyword evidence="3" id="KW-1185">Reference proteome</keyword>
<protein>
    <submittedName>
        <fullName evidence="2">Uncharacterized protein</fullName>
    </submittedName>
</protein>
<sequence length="73" mass="8637">MLEVANGENLFGVTRRAFKFKDTPRPLDICTRPQTTPQFKFLFFFFCFFFQVKIITVIRARDLRNNPISCITI</sequence>
<dbReference type="EMBL" id="LRGB01002190">
    <property type="protein sequence ID" value="KZS08786.1"/>
    <property type="molecule type" value="Genomic_DNA"/>
</dbReference>
<name>A0A164RMN1_9CRUS</name>
<evidence type="ECO:0000256" key="1">
    <source>
        <dbReference type="SAM" id="Phobius"/>
    </source>
</evidence>
<reference evidence="2 3" key="1">
    <citation type="submission" date="2016-03" db="EMBL/GenBank/DDBJ databases">
        <title>EvidentialGene: Evidence-directed Construction of Genes on Genomes.</title>
        <authorList>
            <person name="Gilbert D.G."/>
            <person name="Choi J.-H."/>
            <person name="Mockaitis K."/>
            <person name="Colbourne J."/>
            <person name="Pfrender M."/>
        </authorList>
    </citation>
    <scope>NUCLEOTIDE SEQUENCE [LARGE SCALE GENOMIC DNA]</scope>
    <source>
        <strain evidence="2 3">Xinb3</strain>
        <tissue evidence="2">Complete organism</tissue>
    </source>
</reference>
<organism evidence="2 3">
    <name type="scientific">Daphnia magna</name>
    <dbReference type="NCBI Taxonomy" id="35525"/>
    <lineage>
        <taxon>Eukaryota</taxon>
        <taxon>Metazoa</taxon>
        <taxon>Ecdysozoa</taxon>
        <taxon>Arthropoda</taxon>
        <taxon>Crustacea</taxon>
        <taxon>Branchiopoda</taxon>
        <taxon>Diplostraca</taxon>
        <taxon>Cladocera</taxon>
        <taxon>Anomopoda</taxon>
        <taxon>Daphniidae</taxon>
        <taxon>Daphnia</taxon>
    </lineage>
</organism>
<feature type="transmembrane region" description="Helical" evidence="1">
    <location>
        <begin position="41"/>
        <end position="58"/>
    </location>
</feature>
<evidence type="ECO:0000313" key="3">
    <source>
        <dbReference type="Proteomes" id="UP000076858"/>
    </source>
</evidence>
<accession>A0A164RMN1</accession>